<dbReference type="InterPro" id="IPR036953">
    <property type="entry name" value="GreA/GreB_C_sf"/>
</dbReference>
<dbReference type="Proteomes" id="UP000825799">
    <property type="component" value="Chromosome"/>
</dbReference>
<dbReference type="SUPFAM" id="SSF54534">
    <property type="entry name" value="FKBP-like"/>
    <property type="match status" value="1"/>
</dbReference>
<name>A0ABX8WEN5_9HYPH</name>
<sequence length="116" mass="12679">MTTAALTDVTNEADHVDFLLYELDRAMIVDDDILPTDVVRLGSVVRYRAASAGERTIKLVLPREVDDARSYRLSVTSMHGAALLGLRPKQSLSWIGPTGQADSVEVLQVANSRVRA</sequence>
<keyword evidence="2" id="KW-0251">Elongation factor</keyword>
<evidence type="ECO:0000313" key="2">
    <source>
        <dbReference type="EMBL" id="QYO76620.1"/>
    </source>
</evidence>
<evidence type="ECO:0000259" key="1">
    <source>
        <dbReference type="Pfam" id="PF01272"/>
    </source>
</evidence>
<dbReference type="EMBL" id="CP080590">
    <property type="protein sequence ID" value="QYO76620.1"/>
    <property type="molecule type" value="Genomic_DNA"/>
</dbReference>
<gene>
    <name evidence="2" type="ORF">K1X15_18885</name>
</gene>
<proteinExistence type="predicted"/>
<dbReference type="RefSeq" id="WP_220305089.1">
    <property type="nucleotide sequence ID" value="NZ_CP080590.1"/>
</dbReference>
<keyword evidence="2" id="KW-0648">Protein biosynthesis</keyword>
<keyword evidence="3" id="KW-1185">Reference proteome</keyword>
<evidence type="ECO:0000313" key="3">
    <source>
        <dbReference type="Proteomes" id="UP000825799"/>
    </source>
</evidence>
<dbReference type="Gene3D" id="3.10.50.30">
    <property type="entry name" value="Transcription elongation factor, GreA/GreB, C-terminal domain"/>
    <property type="match status" value="1"/>
</dbReference>
<dbReference type="InterPro" id="IPR001437">
    <property type="entry name" value="Tscrpt_elong_fac_GreA/B_C"/>
</dbReference>
<dbReference type="Pfam" id="PF01272">
    <property type="entry name" value="GreA_GreB"/>
    <property type="match status" value="1"/>
</dbReference>
<dbReference type="PIRSF" id="PIRSF006092">
    <property type="entry name" value="GreA_GreB"/>
    <property type="match status" value="1"/>
</dbReference>
<accession>A0ABX8WEN5</accession>
<feature type="domain" description="Transcription elongation factor GreA/GreB C-terminal" evidence="1">
    <location>
        <begin position="35"/>
        <end position="110"/>
    </location>
</feature>
<protein>
    <submittedName>
        <fullName evidence="2">GreA/GreB family elongation factor</fullName>
    </submittedName>
</protein>
<dbReference type="GO" id="GO:0003746">
    <property type="term" value="F:translation elongation factor activity"/>
    <property type="evidence" value="ECO:0007669"/>
    <property type="project" value="UniProtKB-KW"/>
</dbReference>
<organism evidence="2 3">
    <name type="scientific">Devosia salina</name>
    <dbReference type="NCBI Taxonomy" id="2860336"/>
    <lineage>
        <taxon>Bacteria</taxon>
        <taxon>Pseudomonadati</taxon>
        <taxon>Pseudomonadota</taxon>
        <taxon>Alphaproteobacteria</taxon>
        <taxon>Hyphomicrobiales</taxon>
        <taxon>Devosiaceae</taxon>
        <taxon>Devosia</taxon>
    </lineage>
</organism>
<dbReference type="InterPro" id="IPR023459">
    <property type="entry name" value="Tscrpt_elong_fac_GreA/B_fam"/>
</dbReference>
<reference evidence="2 3" key="1">
    <citation type="submission" date="2021-08" db="EMBL/GenBank/DDBJ databases">
        <title>Devosia salina sp. nov., isolated from the South China Sea sediment.</title>
        <authorList>
            <person name="Zhou Z."/>
        </authorList>
    </citation>
    <scope>NUCLEOTIDE SEQUENCE [LARGE SCALE GENOMIC DNA]</scope>
    <source>
        <strain evidence="2 3">SCS-3</strain>
    </source>
</reference>